<keyword evidence="1" id="KW-0472">Membrane</keyword>
<dbReference type="AlphaFoldDB" id="A0A381E885"/>
<accession>A0A381E885</accession>
<evidence type="ECO:0008006" key="4">
    <source>
        <dbReference type="Google" id="ProtNLM"/>
    </source>
</evidence>
<proteinExistence type="predicted"/>
<keyword evidence="1" id="KW-1133">Transmembrane helix</keyword>
<evidence type="ECO:0000313" key="3">
    <source>
        <dbReference type="Proteomes" id="UP000254572"/>
    </source>
</evidence>
<feature type="transmembrane region" description="Helical" evidence="1">
    <location>
        <begin position="61"/>
        <end position="79"/>
    </location>
</feature>
<evidence type="ECO:0000256" key="1">
    <source>
        <dbReference type="SAM" id="Phobius"/>
    </source>
</evidence>
<name>A0A381E885_9GAMM</name>
<evidence type="ECO:0000313" key="2">
    <source>
        <dbReference type="EMBL" id="SUX23002.1"/>
    </source>
</evidence>
<reference evidence="2 3" key="1">
    <citation type="submission" date="2018-06" db="EMBL/GenBank/DDBJ databases">
        <authorList>
            <consortium name="Pathogen Informatics"/>
            <person name="Doyle S."/>
        </authorList>
    </citation>
    <scope>NUCLEOTIDE SEQUENCE [LARGE SCALE GENOMIC DNA]</scope>
    <source>
        <strain evidence="2 3">NCTC13294</strain>
    </source>
</reference>
<gene>
    <name evidence="2" type="ORF">NCTC13294_01394</name>
</gene>
<dbReference type="EMBL" id="UFUW01000001">
    <property type="protein sequence ID" value="SUX23002.1"/>
    <property type="molecule type" value="Genomic_DNA"/>
</dbReference>
<sequence length="124" mass="14334">MAETRSGKRSKPAKTLSQLEEEPQTGFFGLTYTEVNLVFRKCLLVIVLATLALMPFIRWEIAAIVSIFIGCGYGWMIIVKMSSRRAGKPLFYHLHIRTWRSRRFIQPGSIVRFQRERNPYAGPK</sequence>
<dbReference type="Proteomes" id="UP000254572">
    <property type="component" value="Unassembled WGS sequence"/>
</dbReference>
<protein>
    <recommendedName>
        <fullName evidence="4">Conjugative transfer region protein</fullName>
    </recommendedName>
</protein>
<organism evidence="2 3">
    <name type="scientific">Cardiobacterium valvarum</name>
    <dbReference type="NCBI Taxonomy" id="194702"/>
    <lineage>
        <taxon>Bacteria</taxon>
        <taxon>Pseudomonadati</taxon>
        <taxon>Pseudomonadota</taxon>
        <taxon>Gammaproteobacteria</taxon>
        <taxon>Cardiobacteriales</taxon>
        <taxon>Cardiobacteriaceae</taxon>
        <taxon>Cardiobacterium</taxon>
    </lineage>
</organism>
<dbReference type="OrthoDB" id="9985836at2"/>
<dbReference type="RefSeq" id="WP_115611674.1">
    <property type="nucleotide sequence ID" value="NZ_JBHLZC010000005.1"/>
</dbReference>
<keyword evidence="1" id="KW-0812">Transmembrane</keyword>
<feature type="transmembrane region" description="Helical" evidence="1">
    <location>
        <begin position="37"/>
        <end position="55"/>
    </location>
</feature>
<keyword evidence="3" id="KW-1185">Reference proteome</keyword>